<organism evidence="3 4">
    <name type="scientific">Varroa destructor</name>
    <name type="common">Honeybee mite</name>
    <dbReference type="NCBI Taxonomy" id="109461"/>
    <lineage>
        <taxon>Eukaryota</taxon>
        <taxon>Metazoa</taxon>
        <taxon>Ecdysozoa</taxon>
        <taxon>Arthropoda</taxon>
        <taxon>Chelicerata</taxon>
        <taxon>Arachnida</taxon>
        <taxon>Acari</taxon>
        <taxon>Parasitiformes</taxon>
        <taxon>Mesostigmata</taxon>
        <taxon>Gamasina</taxon>
        <taxon>Dermanyssoidea</taxon>
        <taxon>Varroidae</taxon>
        <taxon>Varroa</taxon>
    </lineage>
</organism>
<evidence type="ECO:0000256" key="1">
    <source>
        <dbReference type="SAM" id="MobiDB-lite"/>
    </source>
</evidence>
<evidence type="ECO:0000313" key="3">
    <source>
        <dbReference type="EnsemblMetazoa" id="XP_022647931"/>
    </source>
</evidence>
<dbReference type="InterPro" id="IPR052792">
    <property type="entry name" value="Thioredoxin_dom-contain_11"/>
</dbReference>
<dbReference type="GeneID" id="111244783"/>
<dbReference type="SUPFAM" id="SSF52833">
    <property type="entry name" value="Thioredoxin-like"/>
    <property type="match status" value="2"/>
</dbReference>
<name>A0A7M7J8V3_VARDE</name>
<dbReference type="OrthoDB" id="1910803at2759"/>
<dbReference type="KEGG" id="vde:111244783"/>
<feature type="region of interest" description="Disordered" evidence="1">
    <location>
        <begin position="1"/>
        <end position="66"/>
    </location>
</feature>
<reference evidence="3" key="1">
    <citation type="submission" date="2021-01" db="UniProtKB">
        <authorList>
            <consortium name="EnsemblMetazoa"/>
        </authorList>
    </citation>
    <scope>IDENTIFICATION</scope>
</reference>
<accession>A0A7M7J8V3</accession>
<evidence type="ECO:0000259" key="2">
    <source>
        <dbReference type="Pfam" id="PF00085"/>
    </source>
</evidence>
<evidence type="ECO:0000313" key="4">
    <source>
        <dbReference type="Proteomes" id="UP000594260"/>
    </source>
</evidence>
<dbReference type="InterPro" id="IPR036249">
    <property type="entry name" value="Thioredoxin-like_sf"/>
</dbReference>
<sequence>MEQGGGEDESQPPVESSSEDLDPILNDSSSSSDPFVNQDVFESGVDDRQNQNGEGVSKDDDEDNWEDVTEVDTQATMATRVKRIEILLAVSCLAGAVVNQFITAGGLRRLTREAPPGHPLLTNVSYLDVYDGELSTVYDEFLKHEITVTLYYAPWDATSRESLQVLDEVAKEFQDVRFVAINCWQNSACFKYYQFKFYPSVSVYVRGQGSIQYPIYSALAKDYFITFLHNVINPITVVSSDYEWYTMRSRHFAVVTVPQMYYRFGYSLALESLRKDPRQRVGFAVLAKGGGDTVRLHLWNETLTYDESNNPTVASVSKWVYAKFHEPTGYLMNSGYKSNQISKLVNSTKAFIVVRTHPNSSLNLNLHMMALQFYSCQDTYEAHSKQVLLSLLVGSEDRSINCKRMPYPFECTSTSMKCNTKSPVDISFMSNWAIPVSITCQRLESLYLRHLEIKRICQTHRTQPDGAKHPKGLLWGLGCGKEHLFKFLTLDGALYDQLYPLEAPAIIYDAEDDIKYLLPQSQFTVRGIEFFVARYAVKLREKLQKSMSVVRHDLFHDQPEKFVPPSEEVVGSLTGSSRSKSGQHIVPAESAFRDTVIFFYTNWCGFCKSVAANFHRVAHFFKAAPISFRTVDAEGSRFEDIRYSPDSYPQVVFFPGNSSDTIRYSGNWRPQCLTRFILKHCSDKVLQSL</sequence>
<proteinExistence type="predicted"/>
<dbReference type="CDD" id="cd02961">
    <property type="entry name" value="PDI_a_family"/>
    <property type="match status" value="1"/>
</dbReference>
<feature type="domain" description="Thioredoxin" evidence="2">
    <location>
        <begin position="593"/>
        <end position="677"/>
    </location>
</feature>
<feature type="compositionally biased region" description="Acidic residues" evidence="1">
    <location>
        <begin position="1"/>
        <end position="10"/>
    </location>
</feature>
<dbReference type="AlphaFoldDB" id="A0A7M7J8V3"/>
<protein>
    <recommendedName>
        <fullName evidence="2">Thioredoxin domain-containing protein</fullName>
    </recommendedName>
</protein>
<dbReference type="PANTHER" id="PTHR46497:SF1">
    <property type="entry name" value="THIOREDOXIN DOMAIN-CONTAINING PROTEIN 11"/>
    <property type="match status" value="1"/>
</dbReference>
<dbReference type="RefSeq" id="XP_022647931.1">
    <property type="nucleotide sequence ID" value="XM_022792196.1"/>
</dbReference>
<dbReference type="Pfam" id="PF00085">
    <property type="entry name" value="Thioredoxin"/>
    <property type="match status" value="1"/>
</dbReference>
<dbReference type="InParanoid" id="A0A7M7J8V3"/>
<dbReference type="PANTHER" id="PTHR46497">
    <property type="entry name" value="THIOREDOXIN DOMAIN-CONTAINING PROTEIN 11"/>
    <property type="match status" value="1"/>
</dbReference>
<dbReference type="InterPro" id="IPR013766">
    <property type="entry name" value="Thioredoxin_domain"/>
</dbReference>
<dbReference type="Gene3D" id="3.40.30.10">
    <property type="entry name" value="Glutaredoxin"/>
    <property type="match status" value="2"/>
</dbReference>
<dbReference type="Proteomes" id="UP000594260">
    <property type="component" value="Unplaced"/>
</dbReference>
<dbReference type="EnsemblMetazoa" id="XM_022792196">
    <property type="protein sequence ID" value="XP_022647931"/>
    <property type="gene ID" value="LOC111244783"/>
</dbReference>
<feature type="compositionally biased region" description="Polar residues" evidence="1">
    <location>
        <begin position="26"/>
        <end position="35"/>
    </location>
</feature>
<keyword evidence="4" id="KW-1185">Reference proteome</keyword>